<feature type="domain" description="4Fe-4S ferredoxin-type" evidence="11">
    <location>
        <begin position="566"/>
        <end position="595"/>
    </location>
</feature>
<dbReference type="Pfam" id="PF07992">
    <property type="entry name" value="Pyr_redox_2"/>
    <property type="match status" value="1"/>
</dbReference>
<evidence type="ECO:0000256" key="7">
    <source>
        <dbReference type="ARBA" id="ARBA00023002"/>
    </source>
</evidence>
<dbReference type="GO" id="GO:0046872">
    <property type="term" value="F:metal ion binding"/>
    <property type="evidence" value="ECO:0007669"/>
    <property type="project" value="UniProtKB-KW"/>
</dbReference>
<dbReference type="InterPro" id="IPR017900">
    <property type="entry name" value="4Fe4S_Fe_S_CS"/>
</dbReference>
<dbReference type="GO" id="GO:0051539">
    <property type="term" value="F:4 iron, 4 sulfur cluster binding"/>
    <property type="evidence" value="ECO:0007669"/>
    <property type="project" value="UniProtKB-UniRule"/>
</dbReference>
<dbReference type="InterPro" id="IPR039650">
    <property type="entry name" value="HdrA-like"/>
</dbReference>
<keyword evidence="7 10" id="KW-0560">Oxidoreductase</keyword>
<evidence type="ECO:0000256" key="9">
    <source>
        <dbReference type="ARBA" id="ARBA00023014"/>
    </source>
</evidence>
<dbReference type="PRINTS" id="PR00368">
    <property type="entry name" value="FADPNR"/>
</dbReference>
<dbReference type="Pfam" id="PF12800">
    <property type="entry name" value="Fer4_4"/>
    <property type="match status" value="2"/>
</dbReference>
<dbReference type="PROSITE" id="PS51379">
    <property type="entry name" value="4FE4S_FER_2"/>
    <property type="match status" value="4"/>
</dbReference>
<dbReference type="EMBL" id="CP002588">
    <property type="protein sequence ID" value="AEA47563.1"/>
    <property type="molecule type" value="Genomic_DNA"/>
</dbReference>
<evidence type="ECO:0000259" key="11">
    <source>
        <dbReference type="PROSITE" id="PS51379"/>
    </source>
</evidence>
<evidence type="ECO:0000256" key="8">
    <source>
        <dbReference type="ARBA" id="ARBA00023004"/>
    </source>
</evidence>
<dbReference type="SUPFAM" id="SSF51905">
    <property type="entry name" value="FAD/NAD(P)-binding domain"/>
    <property type="match status" value="1"/>
</dbReference>
<sequence>MKRVGVYVCSGCGIGEVIDVEKLSAKFNARVHPFLCSSEGVEMIEKDIDEGIDTIVIAACSPRVNTDVFRFEGVVVERVNLREGVAWSHESNEETQALAEDYVRMGIVKAEKTELPEGEEKVVSRTILVVGGGIAGITAAVEAAEVGYEVILVEKNPYLGGRVAQMYKYFPKLCPPYCGLEINLRRLRENRKITVFTNAEVESISGEPGNFDVTVKINPRYVTDACTACGECVKACPAERPNEFNYGMDKTKAIYLPHEMSFPMKYVIDAEYCQKNEGCKACVDACPYDAIDLAMEPKTLNLKAGAIVVATGWKPYDAGRLTNLGFGKYPDVITNVMFERLASPNGPTKGKILTHDGKPVKRIAFVQCAGSRDENHLPYCSAVCCLASLKQATYIKEQYPDAEVYICYIDVRTPSLYEDFYRKVMNEGVYLVRGKVAEVTDIAKSPEEEGKLIVRVEDTLLGKVRRIPVDMVVLATGMQPNSTGLNLKYRQGSELPTNQYGFANSNFICFPYESQRTGIYAAGCVRQPMDVATAVEDASGAVMKAIQCIELVSKGMATFPRSGDLSLPIFFLQRCTQCKRCTEECPFSALEEDERGTPILNPARCRRCGTCFGACPERIISFKNYSIDMISSMIKAIDVPEEEGKFRILGFFCENDAYPALDMAARNGYKIDTSLRVIPVRCLGSVNVVFIADALSRGIDGILLAGCKYGEDYQCHFIRGSELANRRMENVQETLQRLMLEPERVKLVELAISDYDKIPQIIEEFVEQIKQIGPNPYKGF</sequence>
<dbReference type="KEGG" id="ave:Arcve_1563"/>
<reference evidence="12 13" key="1">
    <citation type="submission" date="2011-03" db="EMBL/GenBank/DDBJ databases">
        <title>The complete genome of Archaeoglobus veneficus SNP6.</title>
        <authorList>
            <consortium name="US DOE Joint Genome Institute (JGI-PGF)"/>
            <person name="Lucas S."/>
            <person name="Copeland A."/>
            <person name="Lapidus A."/>
            <person name="Bruce D."/>
            <person name="Goodwin L."/>
            <person name="Pitluck S."/>
            <person name="Kyrpides N."/>
            <person name="Mavromatis K."/>
            <person name="Pagani I."/>
            <person name="Ivanova N."/>
            <person name="Mikhailova N."/>
            <person name="Lu M."/>
            <person name="Detter J.C."/>
            <person name="Tapia R."/>
            <person name="Han C."/>
            <person name="Land M."/>
            <person name="Hauser L."/>
            <person name="Markowitz V."/>
            <person name="Cheng J.-F."/>
            <person name="Hugenholtz P."/>
            <person name="Woyke T."/>
            <person name="Wu D."/>
            <person name="Spring S."/>
            <person name="Brambilla E."/>
            <person name="Klenk H.-P."/>
            <person name="Eisen J.A."/>
        </authorList>
    </citation>
    <scope>NUCLEOTIDE SEQUENCE [LARGE SCALE GENOMIC DNA]</scope>
    <source>
        <strain>SNP6</strain>
    </source>
</reference>
<dbReference type="Gene3D" id="3.50.50.60">
    <property type="entry name" value="FAD/NAD(P)-binding domain"/>
    <property type="match status" value="2"/>
</dbReference>
<dbReference type="EC" id="1.8.-.-" evidence="10"/>
<comment type="function">
    <text evidence="10">Part of a complex that catalyzes the reversible reduction of CoM-S-S-CoB to the thiol-coenzymes H-S-CoM (coenzyme M) and H-S-CoB (coenzyme B).</text>
</comment>
<dbReference type="GO" id="GO:0016491">
    <property type="term" value="F:oxidoreductase activity"/>
    <property type="evidence" value="ECO:0007669"/>
    <property type="project" value="UniProtKB-UniRule"/>
</dbReference>
<evidence type="ECO:0000313" key="12">
    <source>
        <dbReference type="EMBL" id="AEA47563.1"/>
    </source>
</evidence>
<dbReference type="Proteomes" id="UP000008136">
    <property type="component" value="Chromosome"/>
</dbReference>
<dbReference type="AlphaFoldDB" id="F2KPN5"/>
<evidence type="ECO:0000256" key="4">
    <source>
        <dbReference type="ARBA" id="ARBA00022630"/>
    </source>
</evidence>
<dbReference type="PANTHER" id="PTHR43498">
    <property type="entry name" value="FERREDOXIN:COB-COM HETERODISULFIDE REDUCTASE SUBUNIT A"/>
    <property type="match status" value="1"/>
</dbReference>
<gene>
    <name evidence="12" type="ordered locus">Arcve_1563</name>
</gene>
<dbReference type="Pfam" id="PF12831">
    <property type="entry name" value="FAD_oxidored"/>
    <property type="match status" value="1"/>
</dbReference>
<comment type="cofactor">
    <cofactor evidence="1 10">
        <name>FAD</name>
        <dbReference type="ChEBI" id="CHEBI:57692"/>
    </cofactor>
</comment>
<evidence type="ECO:0000256" key="1">
    <source>
        <dbReference type="ARBA" id="ARBA00001974"/>
    </source>
</evidence>
<comment type="cofactor">
    <cofactor evidence="10">
        <name>[4Fe-4S] cluster</name>
        <dbReference type="ChEBI" id="CHEBI:49883"/>
    </cofactor>
</comment>
<evidence type="ECO:0000256" key="5">
    <source>
        <dbReference type="ARBA" id="ARBA00022723"/>
    </source>
</evidence>
<evidence type="ECO:0000256" key="10">
    <source>
        <dbReference type="RuleBase" id="RU366072"/>
    </source>
</evidence>
<dbReference type="InterPro" id="IPR003813">
    <property type="entry name" value="MvhD/FlpD"/>
</dbReference>
<dbReference type="Pfam" id="PF02662">
    <property type="entry name" value="FlpD"/>
    <property type="match status" value="1"/>
</dbReference>
<dbReference type="InterPro" id="IPR036188">
    <property type="entry name" value="FAD/NAD-bd_sf"/>
</dbReference>
<name>F2KPN5_ARCVS</name>
<accession>F2KPN5</accession>
<comment type="similarity">
    <text evidence="2 10">Belongs to the HdrA family.</text>
</comment>
<evidence type="ECO:0000256" key="2">
    <source>
        <dbReference type="ARBA" id="ARBA00006561"/>
    </source>
</evidence>
<dbReference type="STRING" id="693661.Arcve_1563"/>
<dbReference type="eggNOG" id="arCOG02475">
    <property type="taxonomic scope" value="Archaea"/>
</dbReference>
<dbReference type="InterPro" id="IPR017896">
    <property type="entry name" value="4Fe4S_Fe-S-bd"/>
</dbReference>
<protein>
    <recommendedName>
        <fullName evidence="10">CoB--CoM heterodisulfide reductase iron-sulfur subunit A</fullName>
        <ecNumber evidence="10">1.8.-.-</ecNumber>
    </recommendedName>
</protein>
<evidence type="ECO:0000256" key="3">
    <source>
        <dbReference type="ARBA" id="ARBA00022485"/>
    </source>
</evidence>
<dbReference type="HOGENOM" id="CLU_020302_0_0_2"/>
<keyword evidence="6 10" id="KW-0274">FAD</keyword>
<dbReference type="PROSITE" id="PS00198">
    <property type="entry name" value="4FE4S_FER_1"/>
    <property type="match status" value="3"/>
</dbReference>
<feature type="domain" description="4Fe-4S ferredoxin-type" evidence="11">
    <location>
        <begin position="264"/>
        <end position="296"/>
    </location>
</feature>
<dbReference type="Gene3D" id="3.40.50.720">
    <property type="entry name" value="NAD(P)-binding Rossmann-like Domain"/>
    <property type="match status" value="1"/>
</dbReference>
<keyword evidence="5 10" id="KW-0479">Metal-binding</keyword>
<dbReference type="eggNOG" id="arCOG02235">
    <property type="taxonomic scope" value="Archaea"/>
</dbReference>
<keyword evidence="4 10" id="KW-0285">Flavoprotein</keyword>
<comment type="subunit">
    <text evidence="10">The ferredoxin:CoB-CoM heterodisulfide reductase is composed of three subunits; HdrA, HdrB and HdrC.</text>
</comment>
<keyword evidence="8 10" id="KW-0408">Iron</keyword>
<dbReference type="PANTHER" id="PTHR43498:SF1">
    <property type="entry name" value="COB--COM HETERODISULFIDE REDUCTASE IRON-SULFUR SUBUNIT A"/>
    <property type="match status" value="1"/>
</dbReference>
<keyword evidence="9 10" id="KW-0411">Iron-sulfur</keyword>
<evidence type="ECO:0000256" key="6">
    <source>
        <dbReference type="ARBA" id="ARBA00022827"/>
    </source>
</evidence>
<dbReference type="Pfam" id="PF13187">
    <property type="entry name" value="Fer4_9"/>
    <property type="match status" value="1"/>
</dbReference>
<proteinExistence type="inferred from homology"/>
<keyword evidence="13" id="KW-1185">Reference proteome</keyword>
<dbReference type="InterPro" id="IPR023753">
    <property type="entry name" value="FAD/NAD-binding_dom"/>
</dbReference>
<feature type="domain" description="4Fe-4S ferredoxin-type" evidence="11">
    <location>
        <begin position="596"/>
        <end position="625"/>
    </location>
</feature>
<dbReference type="UniPathway" id="UPA00647">
    <property type="reaction ID" value="UER00700"/>
</dbReference>
<comment type="pathway">
    <text evidence="10">Cofactor metabolism; coenzyme M-coenzyme B heterodisulfide reduction; coenzyme B and coenzyme M from coenzyme M-coenzyme B heterodisulfide: step 1/1.</text>
</comment>
<evidence type="ECO:0000313" key="13">
    <source>
        <dbReference type="Proteomes" id="UP000008136"/>
    </source>
</evidence>
<dbReference type="SUPFAM" id="SSF54862">
    <property type="entry name" value="4Fe-4S ferredoxins"/>
    <property type="match status" value="1"/>
</dbReference>
<keyword evidence="3 10" id="KW-0004">4Fe-4S</keyword>
<dbReference type="Gene3D" id="3.30.70.20">
    <property type="match status" value="2"/>
</dbReference>
<dbReference type="GeneID" id="10394687"/>
<dbReference type="RefSeq" id="WP_013684221.1">
    <property type="nucleotide sequence ID" value="NC_015320.1"/>
</dbReference>
<feature type="domain" description="4Fe-4S ferredoxin-type" evidence="11">
    <location>
        <begin position="217"/>
        <end position="247"/>
    </location>
</feature>
<organism evidence="12 13">
    <name type="scientific">Archaeoglobus veneficus (strain DSM 11195 / SNP6)</name>
    <dbReference type="NCBI Taxonomy" id="693661"/>
    <lineage>
        <taxon>Archaea</taxon>
        <taxon>Methanobacteriati</taxon>
        <taxon>Methanobacteriota</taxon>
        <taxon>Archaeoglobi</taxon>
        <taxon>Archaeoglobales</taxon>
        <taxon>Archaeoglobaceae</taxon>
        <taxon>Archaeoglobus</taxon>
    </lineage>
</organism>